<dbReference type="PANTHER" id="PTHR46686:SF4">
    <property type="entry name" value="GLYCOSYLTRANSFERASE FAMILY 4 PROTEIN"/>
    <property type="match status" value="1"/>
</dbReference>
<dbReference type="SUPFAM" id="SSF53756">
    <property type="entry name" value="UDP-Glycosyltransferase/glycogen phosphorylase"/>
    <property type="match status" value="1"/>
</dbReference>
<dbReference type="OrthoDB" id="734129at2759"/>
<evidence type="ECO:0000259" key="1">
    <source>
        <dbReference type="Pfam" id="PF13439"/>
    </source>
</evidence>
<evidence type="ECO:0000313" key="2">
    <source>
        <dbReference type="EMBL" id="KAH7426601.1"/>
    </source>
</evidence>
<dbReference type="Gene3D" id="3.40.50.2000">
    <property type="entry name" value="Glycogen Phosphorylase B"/>
    <property type="match status" value="2"/>
</dbReference>
<dbReference type="AlphaFoldDB" id="A0A8T2TSM6"/>
<name>A0A8T2TSM6_CERRI</name>
<reference evidence="2" key="1">
    <citation type="submission" date="2021-08" db="EMBL/GenBank/DDBJ databases">
        <title>WGS assembly of Ceratopteris richardii.</title>
        <authorList>
            <person name="Marchant D.B."/>
            <person name="Chen G."/>
            <person name="Jenkins J."/>
            <person name="Shu S."/>
            <person name="Leebens-Mack J."/>
            <person name="Grimwood J."/>
            <person name="Schmutz J."/>
            <person name="Soltis P."/>
            <person name="Soltis D."/>
            <person name="Chen Z.-H."/>
        </authorList>
    </citation>
    <scope>NUCLEOTIDE SEQUENCE</scope>
    <source>
        <strain evidence="2">Whitten #5841</strain>
        <tissue evidence="2">Leaf</tissue>
    </source>
</reference>
<dbReference type="CDD" id="cd03801">
    <property type="entry name" value="GT4_PimA-like"/>
    <property type="match status" value="1"/>
</dbReference>
<dbReference type="Pfam" id="PF13439">
    <property type="entry name" value="Glyco_transf_4"/>
    <property type="match status" value="1"/>
</dbReference>
<dbReference type="Proteomes" id="UP000825935">
    <property type="component" value="Chromosome 10"/>
</dbReference>
<comment type="caution">
    <text evidence="2">The sequence shown here is derived from an EMBL/GenBank/DDBJ whole genome shotgun (WGS) entry which is preliminary data.</text>
</comment>
<feature type="domain" description="Glycosyltransferase subfamily 4-like N-terminal" evidence="1">
    <location>
        <begin position="4"/>
        <end position="170"/>
    </location>
</feature>
<organism evidence="2 3">
    <name type="scientific">Ceratopteris richardii</name>
    <name type="common">Triangle waterfern</name>
    <dbReference type="NCBI Taxonomy" id="49495"/>
    <lineage>
        <taxon>Eukaryota</taxon>
        <taxon>Viridiplantae</taxon>
        <taxon>Streptophyta</taxon>
        <taxon>Embryophyta</taxon>
        <taxon>Tracheophyta</taxon>
        <taxon>Polypodiopsida</taxon>
        <taxon>Polypodiidae</taxon>
        <taxon>Polypodiales</taxon>
        <taxon>Pteridineae</taxon>
        <taxon>Pteridaceae</taxon>
        <taxon>Parkerioideae</taxon>
        <taxon>Ceratopteris</taxon>
    </lineage>
</organism>
<evidence type="ECO:0000313" key="3">
    <source>
        <dbReference type="Proteomes" id="UP000825935"/>
    </source>
</evidence>
<gene>
    <name evidence="2" type="ORF">KP509_10G007900</name>
</gene>
<sequence>MNDETHVFTTDRVTATINEWQEGCCLFFHVFPPPTAQGSFDVDPAWQKFLSLNASSPFDIVHSESAALPAVKAQLVGGGVVVSWHGIAYETIQSDIVQKVLRREDGKTRPDVKLEEALSNRTHAVVEEIGWFHSHEHHVATSDYAGEMLETIHQIPHNRMHIIVNGVDERRFRPNYAGRRRFGQLYGLPKEGLVLGAAGRLVKDKGYALLFRAFSLLLVEQPSVTLVLAGDGPWGNRFRELQSTNVIVLGSLTAEQLALFYNTIDVFVNPTLCAQGLDHTLVEAMLSGTPVLATHFSSIVRSLLVPEDQLGYTFAPNVSSLLAAMRTAVLDGRDVLRRKGRACYERASLLFTATKMACAYERLFMCIRNTTYCMYD</sequence>
<protein>
    <recommendedName>
        <fullName evidence="1">Glycosyltransferase subfamily 4-like N-terminal domain-containing protein</fullName>
    </recommendedName>
</protein>
<accession>A0A8T2TSM6</accession>
<proteinExistence type="predicted"/>
<dbReference type="OMA" id="MACAYER"/>
<keyword evidence="3" id="KW-1185">Reference proteome</keyword>
<dbReference type="InterPro" id="IPR028098">
    <property type="entry name" value="Glyco_trans_4-like_N"/>
</dbReference>
<dbReference type="EMBL" id="CM035415">
    <property type="protein sequence ID" value="KAH7426601.1"/>
    <property type="molecule type" value="Genomic_DNA"/>
</dbReference>
<dbReference type="Pfam" id="PF13692">
    <property type="entry name" value="Glyco_trans_1_4"/>
    <property type="match status" value="1"/>
</dbReference>
<dbReference type="PANTHER" id="PTHR46686">
    <property type="entry name" value="GLYCOSYLTRANSFERASE"/>
    <property type="match status" value="1"/>
</dbReference>